<feature type="compositionally biased region" description="Basic and acidic residues" evidence="1">
    <location>
        <begin position="83"/>
        <end position="109"/>
    </location>
</feature>
<reference evidence="3" key="1">
    <citation type="submission" date="2020-11" db="EMBL/GenBank/DDBJ databases">
        <authorList>
            <person name="Tran Van P."/>
        </authorList>
    </citation>
    <scope>NUCLEOTIDE SEQUENCE</scope>
</reference>
<gene>
    <name evidence="3" type="ORF">NMOB1V02_LOCUS11661</name>
</gene>
<evidence type="ECO:0000313" key="3">
    <source>
        <dbReference type="EMBL" id="CAD7284053.1"/>
    </source>
</evidence>
<organism evidence="3">
    <name type="scientific">Notodromas monacha</name>
    <dbReference type="NCBI Taxonomy" id="399045"/>
    <lineage>
        <taxon>Eukaryota</taxon>
        <taxon>Metazoa</taxon>
        <taxon>Ecdysozoa</taxon>
        <taxon>Arthropoda</taxon>
        <taxon>Crustacea</taxon>
        <taxon>Oligostraca</taxon>
        <taxon>Ostracoda</taxon>
        <taxon>Podocopa</taxon>
        <taxon>Podocopida</taxon>
        <taxon>Cypridocopina</taxon>
        <taxon>Cypridoidea</taxon>
        <taxon>Cyprididae</taxon>
        <taxon>Notodromas</taxon>
    </lineage>
</organism>
<feature type="compositionally biased region" description="Acidic residues" evidence="1">
    <location>
        <begin position="29"/>
        <end position="38"/>
    </location>
</feature>
<feature type="region of interest" description="Disordered" evidence="1">
    <location>
        <begin position="29"/>
        <end position="147"/>
    </location>
</feature>
<keyword evidence="4" id="KW-1185">Reference proteome</keyword>
<keyword evidence="2" id="KW-0732">Signal</keyword>
<dbReference type="EMBL" id="OA888837">
    <property type="protein sequence ID" value="CAD7284053.1"/>
    <property type="molecule type" value="Genomic_DNA"/>
</dbReference>
<evidence type="ECO:0000256" key="1">
    <source>
        <dbReference type="SAM" id="MobiDB-lite"/>
    </source>
</evidence>
<feature type="chain" id="PRO_5036403321" evidence="2">
    <location>
        <begin position="28"/>
        <end position="207"/>
    </location>
</feature>
<feature type="compositionally biased region" description="Basic residues" evidence="1">
    <location>
        <begin position="53"/>
        <end position="66"/>
    </location>
</feature>
<feature type="compositionally biased region" description="Basic and acidic residues" evidence="1">
    <location>
        <begin position="119"/>
        <end position="132"/>
    </location>
</feature>
<feature type="signal peptide" evidence="2">
    <location>
        <begin position="1"/>
        <end position="27"/>
    </location>
</feature>
<dbReference type="Proteomes" id="UP000678499">
    <property type="component" value="Unassembled WGS sequence"/>
</dbReference>
<dbReference type="AlphaFoldDB" id="A0A7R9GK35"/>
<sequence>MIFAGLRAKELFLVVVLSGFIFDTLQAEQNEDTPEEDEPQVRSWKDTSSLSKSRTRYSLRNHRKNSSPRDRTTYSRNNPWRNPIERTRDSIAFRARGRENPYAKRRPDQRASSLVIGGPKDKMTKNSNDTRQRPTKRPKQQQRSKLPEITDEEQFKGAISYIGGKYMDVSATPPAEALVRGKLPAHGILVDRQDGEGFKFFDADQYE</sequence>
<accession>A0A7R9GK35</accession>
<feature type="compositionally biased region" description="Basic residues" evidence="1">
    <location>
        <begin position="133"/>
        <end position="142"/>
    </location>
</feature>
<evidence type="ECO:0000256" key="2">
    <source>
        <dbReference type="SAM" id="SignalP"/>
    </source>
</evidence>
<evidence type="ECO:0000313" key="4">
    <source>
        <dbReference type="Proteomes" id="UP000678499"/>
    </source>
</evidence>
<proteinExistence type="predicted"/>
<name>A0A7R9GK35_9CRUS</name>
<dbReference type="EMBL" id="CAJPEX010006800">
    <property type="protein sequence ID" value="CAG0924205.1"/>
    <property type="molecule type" value="Genomic_DNA"/>
</dbReference>
<protein>
    <submittedName>
        <fullName evidence="3">Uncharacterized protein</fullName>
    </submittedName>
</protein>